<dbReference type="RefSeq" id="WP_185272634.1">
    <property type="nucleotide sequence ID" value="NZ_CP055156.1"/>
</dbReference>
<proteinExistence type="predicted"/>
<dbReference type="AlphaFoldDB" id="A0A7G7G3W7"/>
<dbReference type="Proteomes" id="UP000515237">
    <property type="component" value="Chromosome"/>
</dbReference>
<sequence length="189" mass="22690">MRLDISQKGNKYTFYKLGIEKPIFKGRHRQFFFKGDYSEIFNSTDELVALVKIGNNIWFPGINRWSKATFIINFPESATSLEITIQNYSKGYWTFEYKNHQYAFYHHKWHQKSLFKDERQVARFDKRTVNLFKYDRAFVIANNDEDELLLLGIFLAYDMLESYDSDGPNYYGRVQEGVKKIDPDWQPWK</sequence>
<reference evidence="1 2" key="1">
    <citation type="journal article" date="2018" name="Int. J. Syst. Evol. Microbiol.">
        <title>Adhaeribacter swui sp. nov., isolated from wet mud.</title>
        <authorList>
            <person name="Kim D.U."/>
            <person name="Kim K.W."/>
            <person name="Kang M.S."/>
            <person name="Kim J.Y."/>
            <person name="Jang J.H."/>
            <person name="Kim M.K."/>
        </authorList>
    </citation>
    <scope>NUCLEOTIDE SEQUENCE [LARGE SCALE GENOMIC DNA]</scope>
    <source>
        <strain evidence="1 2">KCTC 52873</strain>
    </source>
</reference>
<accession>A0A7G7G3W7</accession>
<evidence type="ECO:0000313" key="2">
    <source>
        <dbReference type="Proteomes" id="UP000515237"/>
    </source>
</evidence>
<organism evidence="1 2">
    <name type="scientific">Adhaeribacter swui</name>
    <dbReference type="NCBI Taxonomy" id="2086471"/>
    <lineage>
        <taxon>Bacteria</taxon>
        <taxon>Pseudomonadati</taxon>
        <taxon>Bacteroidota</taxon>
        <taxon>Cytophagia</taxon>
        <taxon>Cytophagales</taxon>
        <taxon>Hymenobacteraceae</taxon>
        <taxon>Adhaeribacter</taxon>
    </lineage>
</organism>
<dbReference type="EMBL" id="CP055156">
    <property type="protein sequence ID" value="QNF31851.1"/>
    <property type="molecule type" value="Genomic_DNA"/>
</dbReference>
<dbReference type="KEGG" id="aswu:HUW51_03620"/>
<gene>
    <name evidence="1" type="ORF">HUW51_03620</name>
</gene>
<evidence type="ECO:0000313" key="1">
    <source>
        <dbReference type="EMBL" id="QNF31851.1"/>
    </source>
</evidence>
<keyword evidence="2" id="KW-1185">Reference proteome</keyword>
<protein>
    <submittedName>
        <fullName evidence="1">Uncharacterized protein</fullName>
    </submittedName>
</protein>
<name>A0A7G7G3W7_9BACT</name>